<name>A0A8S0WHN7_9FIRM</name>
<reference evidence="1" key="2">
    <citation type="submission" date="2020-01" db="EMBL/GenBank/DDBJ databases">
        <authorList>
            <person name="Hornung B."/>
        </authorList>
    </citation>
    <scope>NUCLEOTIDE SEQUENCE</scope>
    <source>
        <strain evidence="1">PacBioINE</strain>
    </source>
</reference>
<dbReference type="KEGG" id="aacx:DEACI_3645"/>
<evidence type="ECO:0000313" key="3">
    <source>
        <dbReference type="Proteomes" id="UP001071230"/>
    </source>
</evidence>
<dbReference type="Proteomes" id="UP000836597">
    <property type="component" value="Chromosome"/>
</dbReference>
<protein>
    <submittedName>
        <fullName evidence="1">Uncharacterized protein</fullName>
    </submittedName>
</protein>
<reference evidence="2" key="1">
    <citation type="submission" date="2014-11" db="EMBL/GenBank/DDBJ databases">
        <authorList>
            <person name="Hornung B.V."/>
        </authorList>
    </citation>
    <scope>NUCLEOTIDE SEQUENCE</scope>
    <source>
        <strain evidence="2">INE</strain>
    </source>
</reference>
<accession>A0A8S0WHN7</accession>
<evidence type="ECO:0000313" key="2">
    <source>
        <dbReference type="EMBL" id="CEJ05703.1"/>
    </source>
</evidence>
<dbReference type="EMBL" id="CDGJ01000003">
    <property type="protein sequence ID" value="CEJ05703.1"/>
    <property type="molecule type" value="Genomic_DNA"/>
</dbReference>
<organism evidence="1">
    <name type="scientific">Acididesulfobacillus acetoxydans</name>
    <dbReference type="NCBI Taxonomy" id="1561005"/>
    <lineage>
        <taxon>Bacteria</taxon>
        <taxon>Bacillati</taxon>
        <taxon>Bacillota</taxon>
        <taxon>Clostridia</taxon>
        <taxon>Eubacteriales</taxon>
        <taxon>Peptococcaceae</taxon>
        <taxon>Acididesulfobacillus</taxon>
    </lineage>
</organism>
<evidence type="ECO:0000313" key="1">
    <source>
        <dbReference type="EMBL" id="CAA7602822.1"/>
    </source>
</evidence>
<dbReference type="AlphaFoldDB" id="A0A8S0WHN7"/>
<gene>
    <name evidence="2" type="ORF">DEACI_0122</name>
    <name evidence="1" type="ORF">DEACI_3645</name>
</gene>
<dbReference type="EMBL" id="LR746496">
    <property type="protein sequence ID" value="CAA7602822.1"/>
    <property type="molecule type" value="Genomic_DNA"/>
</dbReference>
<sequence length="31" mass="3523">MMEKLCVTVKVVSPLFMYGANKTDRRFEAAS</sequence>
<dbReference type="Proteomes" id="UP001071230">
    <property type="component" value="Unassembled WGS sequence"/>
</dbReference>
<keyword evidence="3" id="KW-1185">Reference proteome</keyword>
<proteinExistence type="predicted"/>